<keyword evidence="6" id="KW-0961">Cell wall biogenesis/degradation</keyword>
<feature type="domain" description="Peptidase S11 D-alanyl-D-alanine carboxypeptidase A N-terminal" evidence="11">
    <location>
        <begin position="49"/>
        <end position="290"/>
    </location>
</feature>
<feature type="compositionally biased region" description="Basic and acidic residues" evidence="8">
    <location>
        <begin position="425"/>
        <end position="434"/>
    </location>
</feature>
<keyword evidence="2 10" id="KW-0732">Signal</keyword>
<dbReference type="InterPro" id="IPR018044">
    <property type="entry name" value="Peptidase_S11"/>
</dbReference>
<dbReference type="PANTHER" id="PTHR21581:SF33">
    <property type="entry name" value="D-ALANYL-D-ALANINE CARBOXYPEPTIDASE DACB"/>
    <property type="match status" value="1"/>
</dbReference>
<evidence type="ECO:0000256" key="5">
    <source>
        <dbReference type="ARBA" id="ARBA00022984"/>
    </source>
</evidence>
<feature type="compositionally biased region" description="Pro residues" evidence="8">
    <location>
        <begin position="320"/>
        <end position="332"/>
    </location>
</feature>
<keyword evidence="5" id="KW-0573">Peptidoglycan synthesis</keyword>
<dbReference type="PRINTS" id="PR00725">
    <property type="entry name" value="DADACBPTASE1"/>
</dbReference>
<comment type="similarity">
    <text evidence="1 7">Belongs to the peptidase S11 family.</text>
</comment>
<accession>A0ABP3G3X3</accession>
<protein>
    <recommendedName>
        <fullName evidence="11">Peptidase S11 D-alanyl-D-alanine carboxypeptidase A N-terminal domain-containing protein</fullName>
    </recommendedName>
</protein>
<dbReference type="RefSeq" id="WP_252805492.1">
    <property type="nucleotide sequence ID" value="NZ_BAAABM010000016.1"/>
</dbReference>
<dbReference type="InterPro" id="IPR012338">
    <property type="entry name" value="Beta-lactam/transpept-like"/>
</dbReference>
<evidence type="ECO:0000256" key="1">
    <source>
        <dbReference type="ARBA" id="ARBA00007164"/>
    </source>
</evidence>
<sequence>MRTLIAFITLSGAVAPALYAVPARADAVVGGPELSKHGYIWDHSSGVSEPPHIQASSYVVADLETGRILAAKNPHGEYRPASTLKTLTAITLIPRLDPAKKMKPSQNAVNASGSAVGMDTKWNYTVRDLFHGLLMQSGNDAAIALCEANGGLKPSIDQMNAEAHRIQALDTVARTPNGLDDDPPLTLAQQHSSAYDLALIMKQGLKLPDFRKYVGATLYQWPAPPDKKEREKGKKTGGYEIGTHDHLLVGRPYKGMIGGKNGWTSHALGSFVGAATRNGHTIIISLMHAQSDFWDDARALLDWGFAERAKAGAVGTLVDPIPPPQPKRPPAPAGTRRPTTVRLSPADGPDWTKLGVAGGGGLAVLAIVTGLFIGLRRRRRATLAGAVAAPSAVDGHVHAFGPERPPSGATSETPDGPDGSGDTEPSFKLRHPGDVKVAGAPLSFGAAAPSARETAPNPVRRGRNGEDAGRDGGDGAGHDTGDGAGEEDARRTGRQTEDERGADEPLTD</sequence>
<keyword evidence="9" id="KW-0812">Transmembrane</keyword>
<proteinExistence type="inferred from homology"/>
<evidence type="ECO:0000256" key="10">
    <source>
        <dbReference type="SAM" id="SignalP"/>
    </source>
</evidence>
<organism evidence="12 13">
    <name type="scientific">Actinoallomurus spadix</name>
    <dbReference type="NCBI Taxonomy" id="79912"/>
    <lineage>
        <taxon>Bacteria</taxon>
        <taxon>Bacillati</taxon>
        <taxon>Actinomycetota</taxon>
        <taxon>Actinomycetes</taxon>
        <taxon>Streptosporangiales</taxon>
        <taxon>Thermomonosporaceae</taxon>
        <taxon>Actinoallomurus</taxon>
    </lineage>
</organism>
<evidence type="ECO:0000256" key="9">
    <source>
        <dbReference type="SAM" id="Phobius"/>
    </source>
</evidence>
<keyword evidence="9" id="KW-1133">Transmembrane helix</keyword>
<dbReference type="Proteomes" id="UP001501822">
    <property type="component" value="Unassembled WGS sequence"/>
</dbReference>
<feature type="compositionally biased region" description="Basic and acidic residues" evidence="8">
    <location>
        <begin position="463"/>
        <end position="508"/>
    </location>
</feature>
<evidence type="ECO:0000313" key="13">
    <source>
        <dbReference type="Proteomes" id="UP001501822"/>
    </source>
</evidence>
<evidence type="ECO:0000256" key="7">
    <source>
        <dbReference type="RuleBase" id="RU004016"/>
    </source>
</evidence>
<comment type="caution">
    <text evidence="12">The sequence shown here is derived from an EMBL/GenBank/DDBJ whole genome shotgun (WGS) entry which is preliminary data.</text>
</comment>
<evidence type="ECO:0000259" key="11">
    <source>
        <dbReference type="Pfam" id="PF00768"/>
    </source>
</evidence>
<keyword evidence="3" id="KW-0378">Hydrolase</keyword>
<keyword evidence="13" id="KW-1185">Reference proteome</keyword>
<name>A0ABP3G3X3_9ACTN</name>
<reference evidence="13" key="1">
    <citation type="journal article" date="2019" name="Int. J. Syst. Evol. Microbiol.">
        <title>The Global Catalogue of Microorganisms (GCM) 10K type strain sequencing project: providing services to taxonomists for standard genome sequencing and annotation.</title>
        <authorList>
            <consortium name="The Broad Institute Genomics Platform"/>
            <consortium name="The Broad Institute Genome Sequencing Center for Infectious Disease"/>
            <person name="Wu L."/>
            <person name="Ma J."/>
        </authorList>
    </citation>
    <scope>NUCLEOTIDE SEQUENCE [LARGE SCALE GENOMIC DNA]</scope>
    <source>
        <strain evidence="13">JCM 3146</strain>
    </source>
</reference>
<gene>
    <name evidence="12" type="ORF">GCM10010151_21310</name>
</gene>
<feature type="region of interest" description="Disordered" evidence="8">
    <location>
        <begin position="316"/>
        <end position="347"/>
    </location>
</feature>
<evidence type="ECO:0000256" key="3">
    <source>
        <dbReference type="ARBA" id="ARBA00022801"/>
    </source>
</evidence>
<dbReference type="SUPFAM" id="SSF56601">
    <property type="entry name" value="beta-lactamase/transpeptidase-like"/>
    <property type="match status" value="1"/>
</dbReference>
<feature type="region of interest" description="Disordered" evidence="8">
    <location>
        <begin position="396"/>
        <end position="508"/>
    </location>
</feature>
<feature type="transmembrane region" description="Helical" evidence="9">
    <location>
        <begin position="354"/>
        <end position="375"/>
    </location>
</feature>
<keyword evidence="4" id="KW-0133">Cell shape</keyword>
<evidence type="ECO:0000256" key="8">
    <source>
        <dbReference type="SAM" id="MobiDB-lite"/>
    </source>
</evidence>
<evidence type="ECO:0000256" key="4">
    <source>
        <dbReference type="ARBA" id="ARBA00022960"/>
    </source>
</evidence>
<keyword evidence="9" id="KW-0472">Membrane</keyword>
<feature type="signal peptide" evidence="10">
    <location>
        <begin position="1"/>
        <end position="25"/>
    </location>
</feature>
<dbReference type="PANTHER" id="PTHR21581">
    <property type="entry name" value="D-ALANYL-D-ALANINE CARBOXYPEPTIDASE"/>
    <property type="match status" value="1"/>
</dbReference>
<evidence type="ECO:0000256" key="2">
    <source>
        <dbReference type="ARBA" id="ARBA00022729"/>
    </source>
</evidence>
<dbReference type="InterPro" id="IPR001967">
    <property type="entry name" value="Peptidase_S11_N"/>
</dbReference>
<evidence type="ECO:0000313" key="12">
    <source>
        <dbReference type="EMBL" id="GAA0331213.1"/>
    </source>
</evidence>
<dbReference type="Gene3D" id="3.40.710.10">
    <property type="entry name" value="DD-peptidase/beta-lactamase superfamily"/>
    <property type="match status" value="1"/>
</dbReference>
<dbReference type="Pfam" id="PF00768">
    <property type="entry name" value="Peptidase_S11"/>
    <property type="match status" value="1"/>
</dbReference>
<evidence type="ECO:0000256" key="6">
    <source>
        <dbReference type="ARBA" id="ARBA00023316"/>
    </source>
</evidence>
<feature type="chain" id="PRO_5046026046" description="Peptidase S11 D-alanyl-D-alanine carboxypeptidase A N-terminal domain-containing protein" evidence="10">
    <location>
        <begin position="26"/>
        <end position="508"/>
    </location>
</feature>
<dbReference type="EMBL" id="BAAABM010000016">
    <property type="protein sequence ID" value="GAA0331213.1"/>
    <property type="molecule type" value="Genomic_DNA"/>
</dbReference>